<keyword evidence="2" id="KW-0645">Protease</keyword>
<dbReference type="InterPro" id="IPR008269">
    <property type="entry name" value="Lon_proteolytic"/>
</dbReference>
<dbReference type="GO" id="GO:0006508">
    <property type="term" value="P:proteolysis"/>
    <property type="evidence" value="ECO:0007669"/>
    <property type="project" value="UniProtKB-KW"/>
</dbReference>
<dbReference type="KEGG" id="ahel:Q31a_24800"/>
<dbReference type="PANTHER" id="PTHR10046">
    <property type="entry name" value="ATP DEPENDENT LON PROTEASE FAMILY MEMBER"/>
    <property type="match status" value="1"/>
</dbReference>
<keyword evidence="2" id="KW-0378">Hydrolase</keyword>
<evidence type="ECO:0000313" key="3">
    <source>
        <dbReference type="Proteomes" id="UP000318017"/>
    </source>
</evidence>
<dbReference type="Proteomes" id="UP000318017">
    <property type="component" value="Chromosome"/>
</dbReference>
<protein>
    <submittedName>
        <fullName evidence="2">Lon protease</fullName>
        <ecNumber evidence="2">3.4.21.53</ecNumber>
    </submittedName>
</protein>
<evidence type="ECO:0000259" key="1">
    <source>
        <dbReference type="Pfam" id="PF05362"/>
    </source>
</evidence>
<dbReference type="GO" id="GO:0004176">
    <property type="term" value="F:ATP-dependent peptidase activity"/>
    <property type="evidence" value="ECO:0007669"/>
    <property type="project" value="InterPro"/>
</dbReference>
<dbReference type="GO" id="GO:0030163">
    <property type="term" value="P:protein catabolic process"/>
    <property type="evidence" value="ECO:0007669"/>
    <property type="project" value="InterPro"/>
</dbReference>
<dbReference type="GO" id="GO:0005524">
    <property type="term" value="F:ATP binding"/>
    <property type="evidence" value="ECO:0007669"/>
    <property type="project" value="InterPro"/>
</dbReference>
<dbReference type="EC" id="3.4.21.53" evidence="2"/>
<dbReference type="GO" id="GO:0004252">
    <property type="term" value="F:serine-type endopeptidase activity"/>
    <property type="evidence" value="ECO:0007669"/>
    <property type="project" value="UniProtKB-EC"/>
</dbReference>
<dbReference type="AlphaFoldDB" id="A0A518G6E5"/>
<dbReference type="InterPro" id="IPR014721">
    <property type="entry name" value="Ribsml_uS5_D2-typ_fold_subgr"/>
</dbReference>
<dbReference type="InterPro" id="IPR020568">
    <property type="entry name" value="Ribosomal_Su5_D2-typ_SF"/>
</dbReference>
<reference evidence="2 3" key="1">
    <citation type="submission" date="2019-02" db="EMBL/GenBank/DDBJ databases">
        <title>Deep-cultivation of Planctomycetes and their phenomic and genomic characterization uncovers novel biology.</title>
        <authorList>
            <person name="Wiegand S."/>
            <person name="Jogler M."/>
            <person name="Boedeker C."/>
            <person name="Pinto D."/>
            <person name="Vollmers J."/>
            <person name="Rivas-Marin E."/>
            <person name="Kohn T."/>
            <person name="Peeters S.H."/>
            <person name="Heuer A."/>
            <person name="Rast P."/>
            <person name="Oberbeckmann S."/>
            <person name="Bunk B."/>
            <person name="Jeske O."/>
            <person name="Meyerdierks A."/>
            <person name="Storesund J.E."/>
            <person name="Kallscheuer N."/>
            <person name="Luecker S."/>
            <person name="Lage O.M."/>
            <person name="Pohl T."/>
            <person name="Merkel B.J."/>
            <person name="Hornburger P."/>
            <person name="Mueller R.-W."/>
            <person name="Bruemmer F."/>
            <person name="Labrenz M."/>
            <person name="Spormann A.M."/>
            <person name="Op den Camp H."/>
            <person name="Overmann J."/>
            <person name="Amann R."/>
            <person name="Jetten M.S.M."/>
            <person name="Mascher T."/>
            <person name="Medema M.H."/>
            <person name="Devos D.P."/>
            <person name="Kaster A.-K."/>
            <person name="Ovreas L."/>
            <person name="Rohde M."/>
            <person name="Galperin M.Y."/>
            <person name="Jogler C."/>
        </authorList>
    </citation>
    <scope>NUCLEOTIDE SEQUENCE [LARGE SCALE GENOMIC DNA]</scope>
    <source>
        <strain evidence="2 3">Q31a</strain>
    </source>
</reference>
<name>A0A518G6E5_9BACT</name>
<dbReference type="InterPro" id="IPR027065">
    <property type="entry name" value="Lon_Prtase"/>
</dbReference>
<feature type="domain" description="Lon proteolytic" evidence="1">
    <location>
        <begin position="2"/>
        <end position="138"/>
    </location>
</feature>
<dbReference type="SUPFAM" id="SSF54211">
    <property type="entry name" value="Ribosomal protein S5 domain 2-like"/>
    <property type="match status" value="1"/>
</dbReference>
<proteinExistence type="predicted"/>
<accession>A0A518G6E5</accession>
<sequence length="158" mass="16594">MTPGNGALKMSGLGSNMKAKEAIKVGFDYFKANASSVSASVKVSDHDYHLHIIELHNTGPTNSMTLTTFIALCSAVLGKPIQGQMVVLGSMSLGGNIIPVESLAESLQVAHDAGAKRDLLPMASVTDIPTIPGELFAKFPTSFYSDPRDAAFKALGVE</sequence>
<keyword evidence="3" id="KW-1185">Reference proteome</keyword>
<dbReference type="Pfam" id="PF05362">
    <property type="entry name" value="Lon_C"/>
    <property type="match status" value="1"/>
</dbReference>
<dbReference type="Gene3D" id="3.30.230.10">
    <property type="match status" value="1"/>
</dbReference>
<organism evidence="2 3">
    <name type="scientific">Aureliella helgolandensis</name>
    <dbReference type="NCBI Taxonomy" id="2527968"/>
    <lineage>
        <taxon>Bacteria</taxon>
        <taxon>Pseudomonadati</taxon>
        <taxon>Planctomycetota</taxon>
        <taxon>Planctomycetia</taxon>
        <taxon>Pirellulales</taxon>
        <taxon>Pirellulaceae</taxon>
        <taxon>Aureliella</taxon>
    </lineage>
</organism>
<gene>
    <name evidence="2" type="primary">lon_1</name>
    <name evidence="2" type="ORF">Q31a_24800</name>
</gene>
<dbReference type="EMBL" id="CP036298">
    <property type="protein sequence ID" value="QDV24166.1"/>
    <property type="molecule type" value="Genomic_DNA"/>
</dbReference>
<evidence type="ECO:0000313" key="2">
    <source>
        <dbReference type="EMBL" id="QDV24166.1"/>
    </source>
</evidence>